<keyword evidence="3" id="KW-1185">Reference proteome</keyword>
<sequence length="182" mass="20291">MRVMLDACVLYPTVMREMLLGCADAGLFEARWSPRILEEWARAAGKLGPAEEVWARGEIATLNAKMPASEVRYDESFARKFWLPDPADVHVLAAAVAGSCDGIVTMNSKDFPRNILGEEALLRWDPDAFVMILHKDAPQVVSAVADRVLAEANRLSDRPWTMRALMKKARLPKIGKTLEKKV</sequence>
<protein>
    <submittedName>
        <fullName evidence="2">PIN domain-containing protein</fullName>
    </submittedName>
</protein>
<dbReference type="OrthoDB" id="211933at2"/>
<feature type="domain" description="PIN" evidence="1">
    <location>
        <begin position="2"/>
        <end position="108"/>
    </location>
</feature>
<dbReference type="Pfam" id="PF13470">
    <property type="entry name" value="PIN_3"/>
    <property type="match status" value="1"/>
</dbReference>
<organism evidence="2 3">
    <name type="scientific">Yoonia litorea</name>
    <dbReference type="NCBI Taxonomy" id="1123755"/>
    <lineage>
        <taxon>Bacteria</taxon>
        <taxon>Pseudomonadati</taxon>
        <taxon>Pseudomonadota</taxon>
        <taxon>Alphaproteobacteria</taxon>
        <taxon>Rhodobacterales</taxon>
        <taxon>Paracoccaceae</taxon>
        <taxon>Yoonia</taxon>
    </lineage>
</organism>
<gene>
    <name evidence="2" type="ORF">SAMN05444714_1030</name>
</gene>
<evidence type="ECO:0000313" key="2">
    <source>
        <dbReference type="EMBL" id="SFS08542.1"/>
    </source>
</evidence>
<proteinExistence type="predicted"/>
<dbReference type="InterPro" id="IPR002716">
    <property type="entry name" value="PIN_dom"/>
</dbReference>
<dbReference type="NCBIfam" id="NF046100">
    <property type="entry name" value="RSP_2648_fam_PIN"/>
    <property type="match status" value="1"/>
</dbReference>
<dbReference type="Proteomes" id="UP000198926">
    <property type="component" value="Unassembled WGS sequence"/>
</dbReference>
<dbReference type="EMBL" id="FOZM01000001">
    <property type="protein sequence ID" value="SFS08542.1"/>
    <property type="molecule type" value="Genomic_DNA"/>
</dbReference>
<evidence type="ECO:0000259" key="1">
    <source>
        <dbReference type="Pfam" id="PF13470"/>
    </source>
</evidence>
<dbReference type="SUPFAM" id="SSF88723">
    <property type="entry name" value="PIN domain-like"/>
    <property type="match status" value="1"/>
</dbReference>
<dbReference type="STRING" id="1123755.SAMN05444714_1030"/>
<name>A0A1I6LZ33_9RHOB</name>
<dbReference type="AlphaFoldDB" id="A0A1I6LZ33"/>
<dbReference type="RefSeq" id="WP_090204771.1">
    <property type="nucleotide sequence ID" value="NZ_FOZM01000001.1"/>
</dbReference>
<dbReference type="InterPro" id="IPR029060">
    <property type="entry name" value="PIN-like_dom_sf"/>
</dbReference>
<evidence type="ECO:0000313" key="3">
    <source>
        <dbReference type="Proteomes" id="UP000198926"/>
    </source>
</evidence>
<accession>A0A1I6LZ33</accession>
<reference evidence="2 3" key="1">
    <citation type="submission" date="2016-10" db="EMBL/GenBank/DDBJ databases">
        <authorList>
            <person name="de Groot N.N."/>
        </authorList>
    </citation>
    <scope>NUCLEOTIDE SEQUENCE [LARGE SCALE GENOMIC DNA]</scope>
    <source>
        <strain evidence="2 3">DSM 29433</strain>
    </source>
</reference>